<evidence type="ECO:0000259" key="1">
    <source>
        <dbReference type="PROSITE" id="PS50994"/>
    </source>
</evidence>
<dbReference type="Proteomes" id="UP000243985">
    <property type="component" value="Unassembled WGS sequence"/>
</dbReference>
<dbReference type="GO" id="GO:0003676">
    <property type="term" value="F:nucleic acid binding"/>
    <property type="evidence" value="ECO:0007669"/>
    <property type="project" value="InterPro"/>
</dbReference>
<dbReference type="Pfam" id="PF00665">
    <property type="entry name" value="rve"/>
    <property type="match status" value="1"/>
</dbReference>
<protein>
    <submittedName>
        <fullName evidence="2">Transposase InsO family protein</fullName>
    </submittedName>
</protein>
<dbReference type="SUPFAM" id="SSF53098">
    <property type="entry name" value="Ribonuclease H-like"/>
    <property type="match status" value="1"/>
</dbReference>
<dbReference type="PANTHER" id="PTHR46889:SF5">
    <property type="entry name" value="INTEGRASE PROTEIN"/>
    <property type="match status" value="1"/>
</dbReference>
<organism evidence="2 3">
    <name type="scientific">Capnocytophaga leadbetteri</name>
    <dbReference type="NCBI Taxonomy" id="327575"/>
    <lineage>
        <taxon>Bacteria</taxon>
        <taxon>Pseudomonadati</taxon>
        <taxon>Bacteroidota</taxon>
        <taxon>Flavobacteriia</taxon>
        <taxon>Flavobacteriales</taxon>
        <taxon>Flavobacteriaceae</taxon>
        <taxon>Capnocytophaga</taxon>
    </lineage>
</organism>
<dbReference type="InterPro" id="IPR036397">
    <property type="entry name" value="RNaseH_sf"/>
</dbReference>
<dbReference type="PROSITE" id="PS50994">
    <property type="entry name" value="INTEGRASE"/>
    <property type="match status" value="1"/>
</dbReference>
<dbReference type="PANTHER" id="PTHR46889">
    <property type="entry name" value="TRANSPOSASE INSF FOR INSERTION SEQUENCE IS3B-RELATED"/>
    <property type="match status" value="1"/>
</dbReference>
<dbReference type="EMBL" id="QBKG01000037">
    <property type="protein sequence ID" value="PTW99197.1"/>
    <property type="molecule type" value="Genomic_DNA"/>
</dbReference>
<dbReference type="GeneID" id="84581725"/>
<proteinExistence type="predicted"/>
<sequence>MFCITRQSHYKALKALKKEALGNTLVLELVKEKRKINKFEGGRKLYFRLKDDIKHITKMGRDKFFTLLRDNDLLVQRKKNFTRTTYSNHTYRFYKNQIKDLLITRKNQVWVSDITYIRTLEGFRYLSLITDLYSRKIVGYELSNSLSIEGCMKALKRALKLLDKSEKLIHHSDRGVQYCCKEYTGLLIKKGITISMTEVDHCYENAYAERVNGILKQEYGLEDTFNNEQQALKAVKEAVFIYNTDRLHTSLGFKTPDMVYFKEAV</sequence>
<dbReference type="RefSeq" id="WP_245887418.1">
    <property type="nucleotide sequence ID" value="NZ_QBKG01000037.1"/>
</dbReference>
<accession>A0A2T5XRD0</accession>
<reference evidence="2 3" key="1">
    <citation type="submission" date="2018-04" db="EMBL/GenBank/DDBJ databases">
        <title>Genomic Encyclopedia of Archaeal and Bacterial Type Strains, Phase II (KMG-II): from individual species to whole genera.</title>
        <authorList>
            <person name="Goeker M."/>
        </authorList>
    </citation>
    <scope>NUCLEOTIDE SEQUENCE [LARGE SCALE GENOMIC DNA]</scope>
    <source>
        <strain evidence="2 3">DSM 22902</strain>
    </source>
</reference>
<comment type="caution">
    <text evidence="2">The sequence shown here is derived from an EMBL/GenBank/DDBJ whole genome shotgun (WGS) entry which is preliminary data.</text>
</comment>
<name>A0A2T5XRD0_9FLAO</name>
<dbReference type="InterPro" id="IPR048020">
    <property type="entry name" value="Transpos_IS3"/>
</dbReference>
<dbReference type="GO" id="GO:0015074">
    <property type="term" value="P:DNA integration"/>
    <property type="evidence" value="ECO:0007669"/>
    <property type="project" value="InterPro"/>
</dbReference>
<feature type="domain" description="Integrase catalytic" evidence="1">
    <location>
        <begin position="102"/>
        <end position="264"/>
    </location>
</feature>
<dbReference type="Gene3D" id="3.30.420.10">
    <property type="entry name" value="Ribonuclease H-like superfamily/Ribonuclease H"/>
    <property type="match status" value="1"/>
</dbReference>
<dbReference type="InterPro" id="IPR050900">
    <property type="entry name" value="Transposase_IS3/IS150/IS904"/>
</dbReference>
<dbReference type="InterPro" id="IPR001584">
    <property type="entry name" value="Integrase_cat-core"/>
</dbReference>
<dbReference type="NCBIfam" id="NF033516">
    <property type="entry name" value="transpos_IS3"/>
    <property type="match status" value="1"/>
</dbReference>
<gene>
    <name evidence="2" type="ORF">C8P65_1372</name>
</gene>
<evidence type="ECO:0000313" key="2">
    <source>
        <dbReference type="EMBL" id="PTW99197.1"/>
    </source>
</evidence>
<dbReference type="AlphaFoldDB" id="A0A2T5XRD0"/>
<dbReference type="InterPro" id="IPR012337">
    <property type="entry name" value="RNaseH-like_sf"/>
</dbReference>
<evidence type="ECO:0000313" key="3">
    <source>
        <dbReference type="Proteomes" id="UP000243985"/>
    </source>
</evidence>